<evidence type="ECO:0000256" key="3">
    <source>
        <dbReference type="ARBA" id="ARBA00009767"/>
    </source>
</evidence>
<comment type="catalytic activity">
    <reaction evidence="1 10">
        <text>3-methyl-2-oxobutanoate + acetyl-CoA + H2O = (2S)-2-isopropylmalate + CoA + H(+)</text>
        <dbReference type="Rhea" id="RHEA:21524"/>
        <dbReference type="ChEBI" id="CHEBI:1178"/>
        <dbReference type="ChEBI" id="CHEBI:11851"/>
        <dbReference type="ChEBI" id="CHEBI:15377"/>
        <dbReference type="ChEBI" id="CHEBI:15378"/>
        <dbReference type="ChEBI" id="CHEBI:57287"/>
        <dbReference type="ChEBI" id="CHEBI:57288"/>
        <dbReference type="EC" id="2.3.3.13"/>
    </reaction>
</comment>
<dbReference type="GO" id="GO:0005737">
    <property type="term" value="C:cytoplasm"/>
    <property type="evidence" value="ECO:0007669"/>
    <property type="project" value="UniProtKB-SubCell"/>
</dbReference>
<keyword evidence="6 10" id="KW-0028">Amino-acid biosynthesis</keyword>
<dbReference type="InterPro" id="IPR039371">
    <property type="entry name" value="LeuA_N_DRE-TIM"/>
</dbReference>
<dbReference type="GO" id="GO:0003852">
    <property type="term" value="F:2-isopropylmalate synthase activity"/>
    <property type="evidence" value="ECO:0007669"/>
    <property type="project" value="UniProtKB-UniRule"/>
</dbReference>
<dbReference type="PANTHER" id="PTHR46911:SF1">
    <property type="entry name" value="2-ISOPROPYLMALATE SYNTHASE"/>
    <property type="match status" value="1"/>
</dbReference>
<comment type="subcellular location">
    <subcellularLocation>
        <location evidence="10">Cytoplasm</location>
    </subcellularLocation>
</comment>
<dbReference type="Pfam" id="PF08502">
    <property type="entry name" value="LeuA_dimer"/>
    <property type="match status" value="1"/>
</dbReference>
<feature type="binding site" evidence="10">
    <location>
        <position position="244"/>
    </location>
    <ligand>
        <name>Mg(2+)</name>
        <dbReference type="ChEBI" id="CHEBI:18420"/>
    </ligand>
</feature>
<evidence type="ECO:0000313" key="12">
    <source>
        <dbReference type="EMBL" id="OOV07507.1"/>
    </source>
</evidence>
<keyword evidence="5 10" id="KW-0432">Leucine biosynthesis</keyword>
<dbReference type="Gene3D" id="3.20.20.70">
    <property type="entry name" value="Aldolase class I"/>
    <property type="match status" value="1"/>
</dbReference>
<feature type="binding site" evidence="10">
    <location>
        <position position="246"/>
    </location>
    <ligand>
        <name>Mg(2+)</name>
        <dbReference type="ChEBI" id="CHEBI:18420"/>
    </ligand>
</feature>
<dbReference type="CDD" id="cd07942">
    <property type="entry name" value="DRE_TIM_LeuA"/>
    <property type="match status" value="1"/>
</dbReference>
<dbReference type="InterPro" id="IPR054692">
    <property type="entry name" value="LeuA-like_post-cat"/>
</dbReference>
<feature type="binding site" evidence="10">
    <location>
        <position position="40"/>
    </location>
    <ligand>
        <name>Mg(2+)</name>
        <dbReference type="ChEBI" id="CHEBI:18420"/>
    </ligand>
</feature>
<dbReference type="PROSITE" id="PS00816">
    <property type="entry name" value="AIPM_HOMOCIT_SYNTH_2"/>
    <property type="match status" value="1"/>
</dbReference>
<comment type="cofactor">
    <cofactor evidence="10">
        <name>Mg(2+)</name>
        <dbReference type="ChEBI" id="CHEBI:18420"/>
    </cofactor>
</comment>
<name>A0A1T1ATW3_RHOFE</name>
<evidence type="ECO:0000256" key="8">
    <source>
        <dbReference type="ARBA" id="ARBA00022723"/>
    </source>
</evidence>
<dbReference type="GO" id="GO:0003985">
    <property type="term" value="F:acetyl-CoA C-acetyltransferase activity"/>
    <property type="evidence" value="ECO:0007669"/>
    <property type="project" value="UniProtKB-UniRule"/>
</dbReference>
<accession>A0A1T1ATW3</accession>
<dbReference type="PROSITE" id="PS00815">
    <property type="entry name" value="AIPM_HOMOCIT_SYNTH_1"/>
    <property type="match status" value="1"/>
</dbReference>
<dbReference type="HAMAP" id="MF_00572">
    <property type="entry name" value="LeuA_type2"/>
    <property type="match status" value="1"/>
</dbReference>
<comment type="caution">
    <text evidence="12">The sequence shown here is derived from an EMBL/GenBank/DDBJ whole genome shotgun (WGS) entry which is preliminary data.</text>
</comment>
<evidence type="ECO:0000256" key="9">
    <source>
        <dbReference type="ARBA" id="ARBA00023304"/>
    </source>
</evidence>
<dbReference type="Pfam" id="PF00682">
    <property type="entry name" value="HMGL-like"/>
    <property type="match status" value="1"/>
</dbReference>
<dbReference type="NCBIfam" id="NF002991">
    <property type="entry name" value="PRK03739.1"/>
    <property type="match status" value="1"/>
</dbReference>
<dbReference type="InterPro" id="IPR002034">
    <property type="entry name" value="AIPM/Hcit_synth_CS"/>
</dbReference>
<dbReference type="EMBL" id="MTJN01000002">
    <property type="protein sequence ID" value="OOV07507.1"/>
    <property type="molecule type" value="Genomic_DNA"/>
</dbReference>
<comment type="function">
    <text evidence="10">Catalyzes the condensation of the acetyl group of acetyl-CoA with 3-methyl-2-oxobutanoate (2-ketoisovalerate) to form 3-carboxy-3-hydroxy-4-methylpentanoate (2-isopropylmalate).</text>
</comment>
<dbReference type="RefSeq" id="WP_078365353.1">
    <property type="nucleotide sequence ID" value="NZ_MTJN01000002.1"/>
</dbReference>
<keyword evidence="9 10" id="KW-0100">Branched-chain amino acid biosynthesis</keyword>
<dbReference type="AlphaFoldDB" id="A0A1T1ATW3"/>
<evidence type="ECO:0000256" key="6">
    <source>
        <dbReference type="ARBA" id="ARBA00022605"/>
    </source>
</evidence>
<evidence type="ECO:0000256" key="7">
    <source>
        <dbReference type="ARBA" id="ARBA00022679"/>
    </source>
</evidence>
<dbReference type="InterPro" id="IPR000891">
    <property type="entry name" value="PYR_CT"/>
</dbReference>
<sequence>MLSNPATKYRAFPTIDLPNRQWPSRSITHAPIWMSSDLRDGNQSLFEPMNAERKMRMFRTLCQVGFKEIEVAFPSASQTDFDFVRTLIEGGHIPDDVTIEVLTQSREHLIRRTIESLKGARRAIVHVYNATAPAFREIVFGMSRDEIKALAVSSVRLIKDLCAQQPQTEWVLQYSPEVFSSTELDFACEVCDAVTAEWGATPDNKVILNLPATVEAATPNVYADQIEWMHTHLARRDSVLISLHPHNDRGTGVAAAELGLMAGGDRVEGCLFGNGERTGNVDIVTLALNMYTQGISPGLDFSDINAVARTVEHCNQLPIHPRHPYVGDLVFTAFSGSHQDAIKKGFAAQQAAGPDALWNVPYMPIDPADVGRSYDSVIRVNSQSGKGGVAYLMEAEFGVVMPRRLQVEFSGEVQNYTDTHGGEMTAQDIWKLFESTYLDAPSASMHYVEHHLFDHVTPGSKNRVQGIRIGVEVNGQPMLLTGEGNGPIDAAVHALQGAGIEVQVRSYEERSTRASAHAGDAQACAFLELVSGAGGTERYGVGMDTNIVTASVKALLSGVNRLGLVAALELEGEAA</sequence>
<feature type="domain" description="Pyruvate carboxyltransferase" evidence="11">
    <location>
        <begin position="31"/>
        <end position="305"/>
    </location>
</feature>
<keyword evidence="8 10" id="KW-0479">Metal-binding</keyword>
<keyword evidence="10" id="KW-0963">Cytoplasm</keyword>
<comment type="subunit">
    <text evidence="10">Homodimer.</text>
</comment>
<evidence type="ECO:0000256" key="4">
    <source>
        <dbReference type="ARBA" id="ARBA00012973"/>
    </source>
</evidence>
<dbReference type="NCBIfam" id="TIGR00970">
    <property type="entry name" value="leuA_yeast"/>
    <property type="match status" value="1"/>
</dbReference>
<feature type="binding site" evidence="10">
    <location>
        <position position="280"/>
    </location>
    <ligand>
        <name>Mg(2+)</name>
        <dbReference type="ChEBI" id="CHEBI:18420"/>
    </ligand>
</feature>
<dbReference type="FunFam" id="3.20.20.70:FF:000045">
    <property type="entry name" value="2-isopropylmalate synthase"/>
    <property type="match status" value="1"/>
</dbReference>
<evidence type="ECO:0000256" key="2">
    <source>
        <dbReference type="ARBA" id="ARBA00004689"/>
    </source>
</evidence>
<keyword evidence="10" id="KW-0460">Magnesium</keyword>
<keyword evidence="13" id="KW-1185">Reference proteome</keyword>
<evidence type="ECO:0000256" key="10">
    <source>
        <dbReference type="HAMAP-Rule" id="MF_00572"/>
    </source>
</evidence>
<evidence type="ECO:0000256" key="1">
    <source>
        <dbReference type="ARBA" id="ARBA00000064"/>
    </source>
</evidence>
<dbReference type="Gene3D" id="3.30.160.270">
    <property type="match status" value="1"/>
</dbReference>
<dbReference type="Pfam" id="PF22615">
    <property type="entry name" value="IPMS_D2"/>
    <property type="match status" value="1"/>
</dbReference>
<evidence type="ECO:0000313" key="13">
    <source>
        <dbReference type="Proteomes" id="UP000190750"/>
    </source>
</evidence>
<feature type="region of interest" description="Regulatory domain" evidence="10">
    <location>
        <begin position="440"/>
        <end position="575"/>
    </location>
</feature>
<organism evidence="12 13">
    <name type="scientific">Rhodoferax fermentans</name>
    <dbReference type="NCBI Taxonomy" id="28066"/>
    <lineage>
        <taxon>Bacteria</taxon>
        <taxon>Pseudomonadati</taxon>
        <taxon>Pseudomonadota</taxon>
        <taxon>Betaproteobacteria</taxon>
        <taxon>Burkholderiales</taxon>
        <taxon>Comamonadaceae</taxon>
        <taxon>Rhodoferax</taxon>
    </lineage>
</organism>
<dbReference type="InterPro" id="IPR005668">
    <property type="entry name" value="IPM_Synthase"/>
</dbReference>
<gene>
    <name evidence="10" type="primary">leuA</name>
    <name evidence="12" type="ORF">RF819_12895</name>
</gene>
<keyword evidence="7 10" id="KW-0808">Transferase</keyword>
<dbReference type="OrthoDB" id="9803573at2"/>
<evidence type="ECO:0000256" key="5">
    <source>
        <dbReference type="ARBA" id="ARBA00022430"/>
    </source>
</evidence>
<dbReference type="InterPro" id="IPR036230">
    <property type="entry name" value="LeuA_allosteric_dom_sf"/>
</dbReference>
<dbReference type="InterPro" id="IPR013785">
    <property type="entry name" value="Aldolase_TIM"/>
</dbReference>
<comment type="similarity">
    <text evidence="3 10">Belongs to the alpha-IPM synthase/homocitrate synthase family. LeuA type 2 subfamily.</text>
</comment>
<dbReference type="SUPFAM" id="SSF110921">
    <property type="entry name" value="2-isopropylmalate synthase LeuA, allosteric (dimerisation) domain"/>
    <property type="match status" value="1"/>
</dbReference>
<dbReference type="InterPro" id="IPR013709">
    <property type="entry name" value="2-isopropylmalate_synth_dimer"/>
</dbReference>
<dbReference type="GO" id="GO:0009098">
    <property type="term" value="P:L-leucine biosynthetic process"/>
    <property type="evidence" value="ECO:0007669"/>
    <property type="project" value="UniProtKB-UniRule"/>
</dbReference>
<dbReference type="UniPathway" id="UPA00048">
    <property type="reaction ID" value="UER00070"/>
</dbReference>
<dbReference type="SUPFAM" id="SSF89000">
    <property type="entry name" value="post-HMGL domain-like"/>
    <property type="match status" value="1"/>
</dbReference>
<reference evidence="12 13" key="1">
    <citation type="submission" date="2017-01" db="EMBL/GenBank/DDBJ databases">
        <title>Genome sequencing of Rhodoferax fermentans JCM 7819.</title>
        <authorList>
            <person name="Kim Y.J."/>
            <person name="Farh M.E.-A."/>
            <person name="Yang D.-C."/>
        </authorList>
    </citation>
    <scope>NUCLEOTIDE SEQUENCE [LARGE SCALE GENOMIC DNA]</scope>
    <source>
        <strain evidence="12 13">JCM 7819</strain>
    </source>
</reference>
<dbReference type="GO" id="GO:0000287">
    <property type="term" value="F:magnesium ion binding"/>
    <property type="evidence" value="ECO:0007669"/>
    <property type="project" value="UniProtKB-UniRule"/>
</dbReference>
<dbReference type="EC" id="2.3.3.13" evidence="4 10"/>
<evidence type="ECO:0000259" key="11">
    <source>
        <dbReference type="PROSITE" id="PS50991"/>
    </source>
</evidence>
<dbReference type="PROSITE" id="PS50991">
    <property type="entry name" value="PYR_CT"/>
    <property type="match status" value="1"/>
</dbReference>
<dbReference type="SUPFAM" id="SSF51569">
    <property type="entry name" value="Aldolase"/>
    <property type="match status" value="1"/>
</dbReference>
<dbReference type="PANTHER" id="PTHR46911">
    <property type="match status" value="1"/>
</dbReference>
<proteinExistence type="inferred from homology"/>
<protein>
    <recommendedName>
        <fullName evidence="4 10">2-isopropylmalate synthase</fullName>
        <ecNumber evidence="4 10">2.3.3.13</ecNumber>
    </recommendedName>
    <alternativeName>
        <fullName evidence="10">Alpha-IPM synthase</fullName>
    </alternativeName>
    <alternativeName>
        <fullName evidence="10">Alpha-isopropylmalate synthase</fullName>
    </alternativeName>
</protein>
<dbReference type="SMART" id="SM00917">
    <property type="entry name" value="LeuA_dimer"/>
    <property type="match status" value="1"/>
</dbReference>
<comment type="pathway">
    <text evidence="2 10">Amino-acid biosynthesis; L-leucine biosynthesis; L-leucine from 3-methyl-2-oxobutanoate: step 1/4.</text>
</comment>
<dbReference type="Proteomes" id="UP000190750">
    <property type="component" value="Unassembled WGS sequence"/>
</dbReference>
<dbReference type="STRING" id="28066.RF819_12895"/>